<feature type="signal peptide" evidence="1">
    <location>
        <begin position="1"/>
        <end position="34"/>
    </location>
</feature>
<evidence type="ECO:0000256" key="1">
    <source>
        <dbReference type="SAM" id="SignalP"/>
    </source>
</evidence>
<organism evidence="2 3">
    <name type="scientific">Agromyces salentinus</name>
    <dbReference type="NCBI Taxonomy" id="269421"/>
    <lineage>
        <taxon>Bacteria</taxon>
        <taxon>Bacillati</taxon>
        <taxon>Actinomycetota</taxon>
        <taxon>Actinomycetes</taxon>
        <taxon>Micrococcales</taxon>
        <taxon>Microbacteriaceae</taxon>
        <taxon>Agromyces</taxon>
    </lineage>
</organism>
<dbReference type="EMBL" id="BAAANK010000003">
    <property type="protein sequence ID" value="GAA1830199.1"/>
    <property type="molecule type" value="Genomic_DNA"/>
</dbReference>
<evidence type="ECO:0000313" key="2">
    <source>
        <dbReference type="EMBL" id="GAA1830199.1"/>
    </source>
</evidence>
<reference evidence="3" key="1">
    <citation type="journal article" date="2019" name="Int. J. Syst. Evol. Microbiol.">
        <title>The Global Catalogue of Microorganisms (GCM) 10K type strain sequencing project: providing services to taxonomists for standard genome sequencing and annotation.</title>
        <authorList>
            <consortium name="The Broad Institute Genomics Platform"/>
            <consortium name="The Broad Institute Genome Sequencing Center for Infectious Disease"/>
            <person name="Wu L."/>
            <person name="Ma J."/>
        </authorList>
    </citation>
    <scope>NUCLEOTIDE SEQUENCE [LARGE SCALE GENOMIC DNA]</scope>
    <source>
        <strain evidence="3">JCM 14323</strain>
    </source>
</reference>
<protein>
    <submittedName>
        <fullName evidence="2">Uncharacterized protein</fullName>
    </submittedName>
</protein>
<keyword evidence="3" id="KW-1185">Reference proteome</keyword>
<dbReference type="RefSeq" id="WP_344304069.1">
    <property type="nucleotide sequence ID" value="NZ_BAAANK010000003.1"/>
</dbReference>
<name>A0ABP4YYQ1_9MICO</name>
<sequence length="239" mass="24998">MPDAPSNRRSMNLTGRPRTALAVLALAFVCAAVATTGLATTASARDAEAERAARAVAIASQAGRVGIGAAAFDTSAARIAADIRGAENALVLARATAADATGKASAESLRALVASADELERDLAAARTGRWLFPLAHEVQLLGGEVVTSAAAWQLAEDARLAEETRLAEEARLAEDDAVLASDEQPSMPPHIVITLEPGSLIPDKPPSDPSVVDYQCEFEDGSGTYWSETPCGEEIFWW</sequence>
<feature type="chain" id="PRO_5047161241" evidence="1">
    <location>
        <begin position="35"/>
        <end position="239"/>
    </location>
</feature>
<gene>
    <name evidence="2" type="ORF">GCM10009750_12490</name>
</gene>
<comment type="caution">
    <text evidence="2">The sequence shown here is derived from an EMBL/GenBank/DDBJ whole genome shotgun (WGS) entry which is preliminary data.</text>
</comment>
<proteinExistence type="predicted"/>
<dbReference type="Proteomes" id="UP001501746">
    <property type="component" value="Unassembled WGS sequence"/>
</dbReference>
<accession>A0ABP4YYQ1</accession>
<keyword evidence="1" id="KW-0732">Signal</keyword>
<evidence type="ECO:0000313" key="3">
    <source>
        <dbReference type="Proteomes" id="UP001501746"/>
    </source>
</evidence>